<dbReference type="Pfam" id="PF18052">
    <property type="entry name" value="Rx_N"/>
    <property type="match status" value="1"/>
</dbReference>
<keyword evidence="3" id="KW-0677">Repeat</keyword>
<dbReference type="Proteomes" id="UP001341281">
    <property type="component" value="Chromosome 01"/>
</dbReference>
<evidence type="ECO:0000256" key="6">
    <source>
        <dbReference type="ARBA" id="ARBA00023054"/>
    </source>
</evidence>
<feature type="domain" description="NB-ARC" evidence="7">
    <location>
        <begin position="197"/>
        <end position="343"/>
    </location>
</feature>
<dbReference type="Gene3D" id="1.10.8.430">
    <property type="entry name" value="Helical domain of apoptotic protease-activating factors"/>
    <property type="match status" value="1"/>
</dbReference>
<evidence type="ECO:0000256" key="5">
    <source>
        <dbReference type="ARBA" id="ARBA00022821"/>
    </source>
</evidence>
<dbReference type="InterPro" id="IPR042197">
    <property type="entry name" value="Apaf_helical"/>
</dbReference>
<dbReference type="GO" id="GO:0002758">
    <property type="term" value="P:innate immune response-activating signaling pathway"/>
    <property type="evidence" value="ECO:0007669"/>
    <property type="project" value="UniProtKB-ARBA"/>
</dbReference>
<dbReference type="InterPro" id="IPR002182">
    <property type="entry name" value="NB-ARC"/>
</dbReference>
<keyword evidence="4" id="KW-0547">Nucleotide-binding</keyword>
<gene>
    <name evidence="11" type="ORF">U9M48_001273</name>
</gene>
<dbReference type="Pfam" id="PF00931">
    <property type="entry name" value="NB-ARC"/>
    <property type="match status" value="1"/>
</dbReference>
<dbReference type="FunFam" id="1.10.10.10:FF:000322">
    <property type="entry name" value="Probable disease resistance protein At1g63360"/>
    <property type="match status" value="1"/>
</dbReference>
<evidence type="ECO:0000259" key="9">
    <source>
        <dbReference type="Pfam" id="PF23559"/>
    </source>
</evidence>
<dbReference type="CDD" id="cd14798">
    <property type="entry name" value="RX-CC_like"/>
    <property type="match status" value="1"/>
</dbReference>
<dbReference type="Gene3D" id="3.40.50.300">
    <property type="entry name" value="P-loop containing nucleotide triphosphate hydrolases"/>
    <property type="match status" value="1"/>
</dbReference>
<dbReference type="InterPro" id="IPR038005">
    <property type="entry name" value="RX-like_CC"/>
</dbReference>
<feature type="domain" description="Disease resistance R13L4/SHOC-2-like LRR" evidence="10">
    <location>
        <begin position="558"/>
        <end position="954"/>
    </location>
</feature>
<protein>
    <submittedName>
        <fullName evidence="11">Uncharacterized protein</fullName>
    </submittedName>
</protein>
<dbReference type="Pfam" id="PF23598">
    <property type="entry name" value="LRR_14"/>
    <property type="match status" value="1"/>
</dbReference>
<evidence type="ECO:0000313" key="11">
    <source>
        <dbReference type="EMBL" id="WVZ49962.1"/>
    </source>
</evidence>
<dbReference type="GO" id="GO:0043531">
    <property type="term" value="F:ADP binding"/>
    <property type="evidence" value="ECO:0007669"/>
    <property type="project" value="InterPro"/>
</dbReference>
<evidence type="ECO:0000313" key="12">
    <source>
        <dbReference type="Proteomes" id="UP001341281"/>
    </source>
</evidence>
<feature type="non-terminal residue" evidence="11">
    <location>
        <position position="1"/>
    </location>
</feature>
<evidence type="ECO:0000256" key="3">
    <source>
        <dbReference type="ARBA" id="ARBA00022737"/>
    </source>
</evidence>
<dbReference type="InterPro" id="IPR027417">
    <property type="entry name" value="P-loop_NTPase"/>
</dbReference>
<dbReference type="PANTHER" id="PTHR23155:SF1116">
    <property type="entry name" value="OS12G0273300 PROTEIN"/>
    <property type="match status" value="1"/>
</dbReference>
<dbReference type="InterPro" id="IPR036388">
    <property type="entry name" value="WH-like_DNA-bd_sf"/>
</dbReference>
<keyword evidence="2" id="KW-0433">Leucine-rich repeat</keyword>
<dbReference type="InterPro" id="IPR055414">
    <property type="entry name" value="LRR_R13L4/SHOC2-like"/>
</dbReference>
<dbReference type="GO" id="GO:0042742">
    <property type="term" value="P:defense response to bacterium"/>
    <property type="evidence" value="ECO:0007669"/>
    <property type="project" value="UniProtKB-ARBA"/>
</dbReference>
<dbReference type="Pfam" id="PF23559">
    <property type="entry name" value="WHD_DRP"/>
    <property type="match status" value="1"/>
</dbReference>
<evidence type="ECO:0000256" key="1">
    <source>
        <dbReference type="ARBA" id="ARBA00008894"/>
    </source>
</evidence>
<evidence type="ECO:0000259" key="8">
    <source>
        <dbReference type="Pfam" id="PF18052"/>
    </source>
</evidence>
<organism evidence="11 12">
    <name type="scientific">Paspalum notatum var. saurae</name>
    <dbReference type="NCBI Taxonomy" id="547442"/>
    <lineage>
        <taxon>Eukaryota</taxon>
        <taxon>Viridiplantae</taxon>
        <taxon>Streptophyta</taxon>
        <taxon>Embryophyta</taxon>
        <taxon>Tracheophyta</taxon>
        <taxon>Spermatophyta</taxon>
        <taxon>Magnoliopsida</taxon>
        <taxon>Liliopsida</taxon>
        <taxon>Poales</taxon>
        <taxon>Poaceae</taxon>
        <taxon>PACMAD clade</taxon>
        <taxon>Panicoideae</taxon>
        <taxon>Andropogonodae</taxon>
        <taxon>Paspaleae</taxon>
        <taxon>Paspalinae</taxon>
        <taxon>Paspalum</taxon>
    </lineage>
</organism>
<evidence type="ECO:0000256" key="2">
    <source>
        <dbReference type="ARBA" id="ARBA00022614"/>
    </source>
</evidence>
<keyword evidence="12" id="KW-1185">Reference proteome</keyword>
<dbReference type="InterPro" id="IPR032675">
    <property type="entry name" value="LRR_dom_sf"/>
</dbReference>
<dbReference type="FunFam" id="3.40.50.300:FF:001091">
    <property type="entry name" value="Probable disease resistance protein At1g61300"/>
    <property type="match status" value="1"/>
</dbReference>
<accession>A0AAQ3PG57</accession>
<dbReference type="SUPFAM" id="SSF52058">
    <property type="entry name" value="L domain-like"/>
    <property type="match status" value="1"/>
</dbReference>
<dbReference type="InterPro" id="IPR041118">
    <property type="entry name" value="Rx_N"/>
</dbReference>
<proteinExistence type="inferred from homology"/>
<dbReference type="AlphaFoldDB" id="A0AAQ3PG57"/>
<feature type="domain" description="Disease resistance N-terminal" evidence="8">
    <location>
        <begin position="8"/>
        <end position="98"/>
    </location>
</feature>
<dbReference type="GO" id="GO:0009626">
    <property type="term" value="P:plant-type hypersensitive response"/>
    <property type="evidence" value="ECO:0007669"/>
    <property type="project" value="UniProtKB-ARBA"/>
</dbReference>
<keyword evidence="5" id="KW-0611">Plant defense</keyword>
<feature type="domain" description="Disease resistance protein winged helix" evidence="9">
    <location>
        <begin position="439"/>
        <end position="510"/>
    </location>
</feature>
<dbReference type="Gene3D" id="1.10.10.10">
    <property type="entry name" value="Winged helix-like DNA-binding domain superfamily/Winged helix DNA-binding domain"/>
    <property type="match status" value="1"/>
</dbReference>
<dbReference type="SUPFAM" id="SSF52540">
    <property type="entry name" value="P-loop containing nucleoside triphosphate hydrolases"/>
    <property type="match status" value="1"/>
</dbReference>
<evidence type="ECO:0000259" key="7">
    <source>
        <dbReference type="Pfam" id="PF00931"/>
    </source>
</evidence>
<dbReference type="PANTHER" id="PTHR23155">
    <property type="entry name" value="DISEASE RESISTANCE PROTEIN RP"/>
    <property type="match status" value="1"/>
</dbReference>
<sequence length="964" mass="108967">MVLSTGIIVSVIAKLTELLKAEYNLQSGVKEQVKSLTKELECASAFLQDIDKVPLYQLDEQVKIYASEVREASYDMEDVLDTFLVSVQGPERMNNNKKKLFERLLEKMATLLSKTAARHGIAKSIDSIMKRLQEAKERRGRYTVDGFVTRPSPPSVVDPRLAAMHMDVTQLIGTDKSRGKLASLLSLPPQGDEIEMSNNKKLKIVSVVGVGGLGKTTLAKAVYEEFKAEFICWAFVSVGRNPDPKKVFRDILIELNKTYMDPKFATLDETHLIKELRDFLKKKRYFIVIDDVWDTKSWKTINWALVENNTGSRIIITTRNLEVATGEVYNLQPLSHKDSRELLYARIFGGEDKCGYNQRHKVSEVADKILKKCGGVPLAVITMASYLVGKSMGQWLEVCNSIGFCGKDKEQTGDTEWILSLSYYDLPSHLKTCLLYLSIFPEDHFIRKDELIWMWIGEGFIDVKPEIGLFETGEGYFNDLINRSLIQPAEEEHSKIVEGCRVHDMILDLIVSLSRKTNFAIVPDNGEDMRKARRLAFQNGIVDCDTEMDNCTDNIERARSLIAFGCSFGSWVPLQRLKRLHVLHLKDCFIQGFDEHVGNPLHWRFIGMCVKSGLSVTLPKEIGALMFLRVVYLECIDKIVGELLPSSMSMLTQLVCLHAPTMILPSGTIKDLTSLQELQIHRPNRDDNVEQFVKDLANLHELRVLRTDIGWMDESMILEILKSVGNLHKLQRLQLDTSYLIKTPTWDKGLALLPRGLCQLDIPIAGHVLPPCIDPSRLPNLSKLTLEMFSIDEEGLKILGGLPELLYLRLTIFGRHRATLTDTAAHVYFPKLRSCLLHWSAVHFVVNSEAWSVSFYSHSDPHAFDDSIKGKDKGRVAQAVMPNLEALYFNVNVGALTACKNGSCDNLGLQCLASLQKVTVMLNCWGVQFIDVVNKEEHALRHIIQHVHPNRPTLQIDAMYKPLV</sequence>
<evidence type="ECO:0000256" key="4">
    <source>
        <dbReference type="ARBA" id="ARBA00022741"/>
    </source>
</evidence>
<reference evidence="11 12" key="1">
    <citation type="submission" date="2024-02" db="EMBL/GenBank/DDBJ databases">
        <title>High-quality chromosome-scale genome assembly of Pensacola bahiagrass (Paspalum notatum Flugge var. saurae).</title>
        <authorList>
            <person name="Vega J.M."/>
            <person name="Podio M."/>
            <person name="Orjuela J."/>
            <person name="Siena L.A."/>
            <person name="Pessino S.C."/>
            <person name="Combes M.C."/>
            <person name="Mariac C."/>
            <person name="Albertini E."/>
            <person name="Pupilli F."/>
            <person name="Ortiz J.P.A."/>
            <person name="Leblanc O."/>
        </authorList>
    </citation>
    <scope>NUCLEOTIDE SEQUENCE [LARGE SCALE GENOMIC DNA]</scope>
    <source>
        <strain evidence="11">R1</strain>
        <tissue evidence="11">Leaf</tissue>
    </source>
</reference>
<keyword evidence="6" id="KW-0175">Coiled coil</keyword>
<dbReference type="Gene3D" id="3.80.10.10">
    <property type="entry name" value="Ribonuclease Inhibitor"/>
    <property type="match status" value="1"/>
</dbReference>
<dbReference type="EMBL" id="CP144745">
    <property type="protein sequence ID" value="WVZ49962.1"/>
    <property type="molecule type" value="Genomic_DNA"/>
</dbReference>
<dbReference type="Gene3D" id="1.20.5.4130">
    <property type="match status" value="1"/>
</dbReference>
<name>A0AAQ3PG57_PASNO</name>
<dbReference type="InterPro" id="IPR058922">
    <property type="entry name" value="WHD_DRP"/>
</dbReference>
<evidence type="ECO:0000259" key="10">
    <source>
        <dbReference type="Pfam" id="PF23598"/>
    </source>
</evidence>
<dbReference type="PRINTS" id="PR00364">
    <property type="entry name" value="DISEASERSIST"/>
</dbReference>
<comment type="similarity">
    <text evidence="1">Belongs to the disease resistance NB-LRR family.</text>
</comment>
<dbReference type="InterPro" id="IPR044974">
    <property type="entry name" value="Disease_R_plants"/>
</dbReference>